<keyword evidence="6" id="KW-0302">Gap protein</keyword>
<comment type="function">
    <text evidence="1">Gap class segmentation protein that controls development of head structures.</text>
</comment>
<evidence type="ECO:0000256" key="11">
    <source>
        <dbReference type="ARBA" id="ARBA00023125"/>
    </source>
</evidence>
<evidence type="ECO:0000256" key="5">
    <source>
        <dbReference type="ARBA" id="ARBA00022473"/>
    </source>
</evidence>
<organism evidence="16 17">
    <name type="scientific">Daphnia galeata</name>
    <dbReference type="NCBI Taxonomy" id="27404"/>
    <lineage>
        <taxon>Eukaryota</taxon>
        <taxon>Metazoa</taxon>
        <taxon>Ecdysozoa</taxon>
        <taxon>Arthropoda</taxon>
        <taxon>Crustacea</taxon>
        <taxon>Branchiopoda</taxon>
        <taxon>Diplostraca</taxon>
        <taxon>Cladocera</taxon>
        <taxon>Anomopoda</taxon>
        <taxon>Daphniidae</taxon>
        <taxon>Daphnia</taxon>
    </lineage>
</organism>
<keyword evidence="12" id="KW-0539">Nucleus</keyword>
<evidence type="ECO:0000256" key="13">
    <source>
        <dbReference type="PROSITE-ProRule" id="PRU00042"/>
    </source>
</evidence>
<feature type="compositionally biased region" description="Basic and acidic residues" evidence="14">
    <location>
        <begin position="849"/>
        <end position="861"/>
    </location>
</feature>
<evidence type="ECO:0000256" key="8">
    <source>
        <dbReference type="ARBA" id="ARBA00022737"/>
    </source>
</evidence>
<dbReference type="Proteomes" id="UP000789390">
    <property type="component" value="Unassembled WGS sequence"/>
</dbReference>
<dbReference type="FunFam" id="3.30.160.60:FF:001301">
    <property type="entry name" value="Blast:Protein hunchback"/>
    <property type="match status" value="1"/>
</dbReference>
<keyword evidence="7" id="KW-0479">Metal-binding</keyword>
<keyword evidence="8" id="KW-0677">Repeat</keyword>
<dbReference type="Pfam" id="PF00096">
    <property type="entry name" value="zf-C2H2"/>
    <property type="match status" value="1"/>
</dbReference>
<dbReference type="InterPro" id="IPR050688">
    <property type="entry name" value="Zinc_finger/UBP_domain"/>
</dbReference>
<dbReference type="SMART" id="SM00355">
    <property type="entry name" value="ZnF_C2H2"/>
    <property type="match status" value="9"/>
</dbReference>
<feature type="compositionally biased region" description="Polar residues" evidence="14">
    <location>
        <begin position="798"/>
        <end position="807"/>
    </location>
</feature>
<evidence type="ECO:0000256" key="4">
    <source>
        <dbReference type="ARBA" id="ARBA00013638"/>
    </source>
</evidence>
<feature type="region of interest" description="Disordered" evidence="14">
    <location>
        <begin position="658"/>
        <end position="690"/>
    </location>
</feature>
<dbReference type="GO" id="GO:0005634">
    <property type="term" value="C:nucleus"/>
    <property type="evidence" value="ECO:0007669"/>
    <property type="project" value="UniProtKB-SubCell"/>
</dbReference>
<feature type="compositionally biased region" description="Low complexity" evidence="14">
    <location>
        <begin position="658"/>
        <end position="669"/>
    </location>
</feature>
<keyword evidence="5" id="KW-0217">Developmental protein</keyword>
<feature type="domain" description="C2H2-type" evidence="15">
    <location>
        <begin position="896"/>
        <end position="923"/>
    </location>
</feature>
<evidence type="ECO:0000256" key="9">
    <source>
        <dbReference type="ARBA" id="ARBA00022771"/>
    </source>
</evidence>
<gene>
    <name evidence="16" type="ORF">DGAL_LOCUS390</name>
</gene>
<feature type="region of interest" description="Disordered" evidence="14">
    <location>
        <begin position="498"/>
        <end position="544"/>
    </location>
</feature>
<name>A0A8J2WG67_9CRUS</name>
<feature type="compositionally biased region" description="Low complexity" evidence="14">
    <location>
        <begin position="179"/>
        <end position="195"/>
    </location>
</feature>
<feature type="compositionally biased region" description="Basic residues" evidence="14">
    <location>
        <begin position="520"/>
        <end position="534"/>
    </location>
</feature>
<dbReference type="GO" id="GO:0000122">
    <property type="term" value="P:negative regulation of transcription by RNA polymerase II"/>
    <property type="evidence" value="ECO:0007669"/>
    <property type="project" value="UniProtKB-ARBA"/>
</dbReference>
<evidence type="ECO:0000256" key="6">
    <source>
        <dbReference type="ARBA" id="ARBA00022492"/>
    </source>
</evidence>
<feature type="domain" description="C2H2-type" evidence="15">
    <location>
        <begin position="472"/>
        <end position="501"/>
    </location>
</feature>
<dbReference type="PANTHER" id="PTHR24403">
    <property type="entry name" value="ZINC FINGER PROTEIN"/>
    <property type="match status" value="1"/>
</dbReference>
<keyword evidence="17" id="KW-1185">Reference proteome</keyword>
<dbReference type="SUPFAM" id="SSF57667">
    <property type="entry name" value="beta-beta-alpha zinc fingers"/>
    <property type="match status" value="2"/>
</dbReference>
<feature type="compositionally biased region" description="Pro residues" evidence="14">
    <location>
        <begin position="743"/>
        <end position="755"/>
    </location>
</feature>
<proteinExistence type="inferred from homology"/>
<dbReference type="InterPro" id="IPR013087">
    <property type="entry name" value="Znf_C2H2_type"/>
</dbReference>
<evidence type="ECO:0000256" key="14">
    <source>
        <dbReference type="SAM" id="MobiDB-lite"/>
    </source>
</evidence>
<evidence type="ECO:0000256" key="1">
    <source>
        <dbReference type="ARBA" id="ARBA00003983"/>
    </source>
</evidence>
<dbReference type="GO" id="GO:0035282">
    <property type="term" value="P:segmentation"/>
    <property type="evidence" value="ECO:0007669"/>
    <property type="project" value="UniProtKB-KW"/>
</dbReference>
<dbReference type="Gene3D" id="3.30.160.60">
    <property type="entry name" value="Classic Zinc Finger"/>
    <property type="match status" value="4"/>
</dbReference>
<feature type="compositionally biased region" description="Basic and acidic residues" evidence="14">
    <location>
        <begin position="27"/>
        <end position="38"/>
    </location>
</feature>
<feature type="region of interest" description="Disordered" evidence="14">
    <location>
        <begin position="724"/>
        <end position="880"/>
    </location>
</feature>
<feature type="compositionally biased region" description="Polar residues" evidence="14">
    <location>
        <begin position="679"/>
        <end position="690"/>
    </location>
</feature>
<dbReference type="PANTHER" id="PTHR24403:SF67">
    <property type="entry name" value="FI01116P-RELATED"/>
    <property type="match status" value="1"/>
</dbReference>
<evidence type="ECO:0000313" key="16">
    <source>
        <dbReference type="EMBL" id="CAH0098341.1"/>
    </source>
</evidence>
<dbReference type="EMBL" id="CAKKLH010000002">
    <property type="protein sequence ID" value="CAH0098341.1"/>
    <property type="molecule type" value="Genomic_DNA"/>
</dbReference>
<dbReference type="FunFam" id="3.30.160.60:FF:001482">
    <property type="entry name" value="Hunchback"/>
    <property type="match status" value="1"/>
</dbReference>
<protein>
    <recommendedName>
        <fullName evidence="4">Protein hunchback</fullName>
    </recommendedName>
</protein>
<dbReference type="InterPro" id="IPR036236">
    <property type="entry name" value="Znf_C2H2_sf"/>
</dbReference>
<feature type="compositionally biased region" description="Polar residues" evidence="14">
    <location>
        <begin position="169"/>
        <end position="178"/>
    </location>
</feature>
<dbReference type="GO" id="GO:0045944">
    <property type="term" value="P:positive regulation of transcription by RNA polymerase II"/>
    <property type="evidence" value="ECO:0007669"/>
    <property type="project" value="TreeGrafter"/>
</dbReference>
<feature type="compositionally biased region" description="Polar residues" evidence="14">
    <location>
        <begin position="153"/>
        <end position="162"/>
    </location>
</feature>
<accession>A0A8J2WG67</accession>
<evidence type="ECO:0000256" key="12">
    <source>
        <dbReference type="ARBA" id="ARBA00023242"/>
    </source>
</evidence>
<evidence type="ECO:0000256" key="7">
    <source>
        <dbReference type="ARBA" id="ARBA00022723"/>
    </source>
</evidence>
<comment type="caution">
    <text evidence="16">The sequence shown here is derived from an EMBL/GenBank/DDBJ whole genome shotgun (WGS) entry which is preliminary data.</text>
</comment>
<feature type="domain" description="C2H2-type" evidence="15">
    <location>
        <begin position="444"/>
        <end position="471"/>
    </location>
</feature>
<dbReference type="PROSITE" id="PS00028">
    <property type="entry name" value="ZINC_FINGER_C2H2_1"/>
    <property type="match status" value="2"/>
</dbReference>
<comment type="subcellular location">
    <subcellularLocation>
        <location evidence="2">Nucleus</location>
    </subcellularLocation>
</comment>
<evidence type="ECO:0000256" key="3">
    <source>
        <dbReference type="ARBA" id="ARBA00007746"/>
    </source>
</evidence>
<dbReference type="GO" id="GO:0008270">
    <property type="term" value="F:zinc ion binding"/>
    <property type="evidence" value="ECO:0007669"/>
    <property type="project" value="UniProtKB-KW"/>
</dbReference>
<feature type="compositionally biased region" description="Acidic residues" evidence="14">
    <location>
        <begin position="828"/>
        <end position="848"/>
    </location>
</feature>
<dbReference type="GO" id="GO:0000977">
    <property type="term" value="F:RNA polymerase II transcription regulatory region sequence-specific DNA binding"/>
    <property type="evidence" value="ECO:0007669"/>
    <property type="project" value="UniProtKB-ARBA"/>
</dbReference>
<dbReference type="GO" id="GO:0040034">
    <property type="term" value="P:regulation of development, heterochronic"/>
    <property type="evidence" value="ECO:0007669"/>
    <property type="project" value="UniProtKB-ARBA"/>
</dbReference>
<dbReference type="FunFam" id="3.30.160.60:FF:002742">
    <property type="entry name" value="Zinc finger protein Pegasus"/>
    <property type="match status" value="1"/>
</dbReference>
<keyword evidence="10" id="KW-0862">Zinc</keyword>
<evidence type="ECO:0000256" key="2">
    <source>
        <dbReference type="ARBA" id="ARBA00004123"/>
    </source>
</evidence>
<dbReference type="OrthoDB" id="10015593at2759"/>
<keyword evidence="11" id="KW-0238">DNA-binding</keyword>
<dbReference type="AlphaFoldDB" id="A0A8J2WG67"/>
<sequence>MSSTCSVPAATLNRSLQTHPAAVSDNRSLKQNDQDNAHSTDGGISYEGRLSLLDPTAAASLHPSAMDFDQAVVLRRIKAECDMLDFQSIHHHKDNFMGVDMSTLPLYSAGFSPSHPATNGSAAGLFSSVGQTQQASTIVDRSVIKTPEYPSTPIRQQSTTANGMMMDPSGSSARQQNDSGISPGSTGAAGSTNSSDDTTKKRNGHSESCGEDPAVGSAASGSPYSDHYSGDERRMLLTPTEEDDDDMMDGPDDDDDDLLDEEGSSRGAGSDVVGEALSRLERALLAQSSGMGVGGVLTEGSSMPAGAVYQCNMCSYSATSRFHFQAHLNSHFDVKCTHCDFTARTEGKLRAHIRNAHSDVTGMDDGEMGNTRVPRVTTQGKLKTHKCKHPQCGFVAVTKLDFWEHTRTHIKAEKLLTCPHCPFVTEYKHHLEYHTRNHLNSKPFKCPKCSYSCVNKSMLNSHMKSHSNVYQFRCKDCAYATKYQHSLKLHLRKYGHTSTSNLSLNDSGPMDGYENEVRKTKGRRNAKKPRKSKTGQRNADAMTPTSVNTAVQISESGINSNPPLSGTPPSLALQSFNFPMYPGSHPLLAQQPQQPITSEPEKKIRIPSSSAEEMKCGMCDYATANKDHFSQHLLAHAAAADQHHRELANLFGVIPADLLNSPPNPQQNQLHHHHHQQSVTPLKGSSNTPQQHQIKDYFSWMMANPTLLFSTPTAPVIQQQQLTERKKLSEISRTPTPEAPKSAPTPPVSTGPPSKPNQTPLDLSREKDELPPASGVVGPITNKHRRKGQAFKLERSVAPSTTISSPRQVAVASPSPSGPIPALPRDTLEEETENDEEVDEEEEEDVEEEKLMKDHEMEQDGKVGSPLWRPSSNKKEIRKQRNTKCLPGGGEWGGAYQCSYCDIAFKDVVMYTMHMGYHGFQDPFTCNMCGQSTHDKLAFFLHIARSSHS</sequence>
<evidence type="ECO:0000259" key="15">
    <source>
        <dbReference type="PROSITE" id="PS50157"/>
    </source>
</evidence>
<feature type="region of interest" description="Disordered" evidence="14">
    <location>
        <begin position="139"/>
        <end position="273"/>
    </location>
</feature>
<keyword evidence="9 13" id="KW-0863">Zinc-finger</keyword>
<evidence type="ECO:0000313" key="17">
    <source>
        <dbReference type="Proteomes" id="UP000789390"/>
    </source>
</evidence>
<feature type="compositionally biased region" description="Acidic residues" evidence="14">
    <location>
        <begin position="240"/>
        <end position="262"/>
    </location>
</feature>
<feature type="domain" description="C2H2-type" evidence="15">
    <location>
        <begin position="416"/>
        <end position="443"/>
    </location>
</feature>
<evidence type="ECO:0000256" key="10">
    <source>
        <dbReference type="ARBA" id="ARBA00022833"/>
    </source>
</evidence>
<dbReference type="PROSITE" id="PS50157">
    <property type="entry name" value="ZINC_FINGER_C2H2_2"/>
    <property type="match status" value="4"/>
</dbReference>
<reference evidence="16" key="1">
    <citation type="submission" date="2021-11" db="EMBL/GenBank/DDBJ databases">
        <authorList>
            <person name="Schell T."/>
        </authorList>
    </citation>
    <scope>NUCLEOTIDE SEQUENCE</scope>
    <source>
        <strain evidence="16">M5</strain>
    </source>
</reference>
<feature type="region of interest" description="Disordered" evidence="14">
    <location>
        <begin position="24"/>
        <end position="43"/>
    </location>
</feature>
<comment type="similarity">
    <text evidence="3">Belongs to the hunchback C2H2-type zinc-finger protein family.</text>
</comment>
<dbReference type="FunFam" id="3.30.160.60:FF:004726">
    <property type="match status" value="1"/>
</dbReference>